<organism evidence="3 4">
    <name type="scientific">Serratia rubidaea</name>
    <name type="common">Serratia marinorubra</name>
    <dbReference type="NCBI Taxonomy" id="61652"/>
    <lineage>
        <taxon>Bacteria</taxon>
        <taxon>Pseudomonadati</taxon>
        <taxon>Pseudomonadota</taxon>
        <taxon>Gammaproteobacteria</taxon>
        <taxon>Enterobacterales</taxon>
        <taxon>Yersiniaceae</taxon>
        <taxon>Serratia</taxon>
    </lineage>
</organism>
<evidence type="ECO:0000313" key="3">
    <source>
        <dbReference type="EMBL" id="VEI63311.1"/>
    </source>
</evidence>
<feature type="compositionally biased region" description="Low complexity" evidence="1">
    <location>
        <begin position="30"/>
        <end position="39"/>
    </location>
</feature>
<reference evidence="3 4" key="1">
    <citation type="submission" date="2018-12" db="EMBL/GenBank/DDBJ databases">
        <authorList>
            <consortium name="Pathogen Informatics"/>
        </authorList>
    </citation>
    <scope>NUCLEOTIDE SEQUENCE [LARGE SCALE GENOMIC DNA]</scope>
    <source>
        <strain evidence="3 4">NCTC10036</strain>
    </source>
</reference>
<name>A0A3S4WQW5_SERRU</name>
<feature type="chain" id="PRO_5018786809" description="Lipoprotein" evidence="2">
    <location>
        <begin position="29"/>
        <end position="135"/>
    </location>
</feature>
<keyword evidence="2" id="KW-0732">Signal</keyword>
<dbReference type="PROSITE" id="PS51257">
    <property type="entry name" value="PROKAR_LIPOPROTEIN"/>
    <property type="match status" value="1"/>
</dbReference>
<evidence type="ECO:0000256" key="1">
    <source>
        <dbReference type="SAM" id="MobiDB-lite"/>
    </source>
</evidence>
<proteinExistence type="predicted"/>
<sequence length="135" mass="14738">MTDNSVRLAVRAGILTLALLGGAACQQAKPNAAAKPQPASSVEPQRQQREAQRLQQCQQALTALQKINPEGYQEYQRAFDSLMGGASQYAGLRARVNDDTQETVDALYRYKVSRLCAAIEQAVMTGLVERGEQVK</sequence>
<protein>
    <recommendedName>
        <fullName evidence="5">Lipoprotein</fullName>
    </recommendedName>
</protein>
<evidence type="ECO:0000313" key="4">
    <source>
        <dbReference type="Proteomes" id="UP000281904"/>
    </source>
</evidence>
<gene>
    <name evidence="3" type="ORF">NCTC10036_01469</name>
</gene>
<accession>A0A3S4WQW5</accession>
<dbReference type="RefSeq" id="WP_126530968.1">
    <property type="nucleotide sequence ID" value="NZ_JAMWJM010000005.1"/>
</dbReference>
<evidence type="ECO:0000256" key="2">
    <source>
        <dbReference type="SAM" id="SignalP"/>
    </source>
</evidence>
<evidence type="ECO:0008006" key="5">
    <source>
        <dbReference type="Google" id="ProtNLM"/>
    </source>
</evidence>
<feature type="signal peptide" evidence="2">
    <location>
        <begin position="1"/>
        <end position="28"/>
    </location>
</feature>
<dbReference type="EMBL" id="LR134493">
    <property type="protein sequence ID" value="VEI63311.1"/>
    <property type="molecule type" value="Genomic_DNA"/>
</dbReference>
<feature type="region of interest" description="Disordered" evidence="1">
    <location>
        <begin position="30"/>
        <end position="53"/>
    </location>
</feature>
<dbReference type="AlphaFoldDB" id="A0A3S4WQW5"/>
<dbReference type="Proteomes" id="UP000281904">
    <property type="component" value="Chromosome"/>
</dbReference>